<organism evidence="3 4">
    <name type="scientific">Caldanaerobius fijiensis DSM 17918</name>
    <dbReference type="NCBI Taxonomy" id="1121256"/>
    <lineage>
        <taxon>Bacteria</taxon>
        <taxon>Bacillati</taxon>
        <taxon>Bacillota</taxon>
        <taxon>Clostridia</taxon>
        <taxon>Thermoanaerobacterales</taxon>
        <taxon>Thermoanaerobacteraceae</taxon>
        <taxon>Caldanaerobius</taxon>
    </lineage>
</organism>
<accession>A0A1M4SHF6</accession>
<proteinExistence type="predicted"/>
<evidence type="ECO:0000313" key="3">
    <source>
        <dbReference type="EMBL" id="SHE31588.1"/>
    </source>
</evidence>
<dbReference type="Pfam" id="PF12706">
    <property type="entry name" value="Lactamase_B_2"/>
    <property type="match status" value="1"/>
</dbReference>
<dbReference type="RefSeq" id="WP_073341084.1">
    <property type="nucleotide sequence ID" value="NZ_FQVH01000001.1"/>
</dbReference>
<keyword evidence="1" id="KW-0378">Hydrolase</keyword>
<evidence type="ECO:0000313" key="4">
    <source>
        <dbReference type="Proteomes" id="UP000184088"/>
    </source>
</evidence>
<reference evidence="3 4" key="1">
    <citation type="submission" date="2016-11" db="EMBL/GenBank/DDBJ databases">
        <authorList>
            <person name="Jaros S."/>
            <person name="Januszkiewicz K."/>
            <person name="Wedrychowicz H."/>
        </authorList>
    </citation>
    <scope>NUCLEOTIDE SEQUENCE [LARGE SCALE GENOMIC DNA]</scope>
    <source>
        <strain evidence="3 4">DSM 17918</strain>
    </source>
</reference>
<keyword evidence="1" id="KW-0255">Endonuclease</keyword>
<dbReference type="PANTHER" id="PTHR46018:SF2">
    <property type="entry name" value="ZINC PHOSPHODIESTERASE ELAC PROTEIN 1"/>
    <property type="match status" value="1"/>
</dbReference>
<name>A0A1M4SHF6_9THEO</name>
<keyword evidence="4" id="KW-1185">Reference proteome</keyword>
<dbReference type="SMART" id="SM00849">
    <property type="entry name" value="Lactamase_B"/>
    <property type="match status" value="1"/>
</dbReference>
<dbReference type="Gene3D" id="3.60.15.10">
    <property type="entry name" value="Ribonuclease Z/Hydroxyacylglutathione hydrolase-like"/>
    <property type="match status" value="1"/>
</dbReference>
<dbReference type="EMBL" id="FQVH01000001">
    <property type="protein sequence ID" value="SHE31588.1"/>
    <property type="molecule type" value="Genomic_DNA"/>
</dbReference>
<dbReference type="AlphaFoldDB" id="A0A1M4SHF6"/>
<evidence type="ECO:0000256" key="1">
    <source>
        <dbReference type="ARBA" id="ARBA00022759"/>
    </source>
</evidence>
<sequence>MHITILGNNGPFAGPGKACSGYLIEEGDTCLLIDLGNGVLERYLSLRKLEDINAIILSHLHNDHIGDMFILRYALELSGITNVPVYIPESPDGIIQSQNVKGVFDLRPINALTRFGNIEFKTMRTIHPVETYAISFKCSGKKCTYTSDTSYFEELKEFAMGSDILICESGLLRNQKKEDSVHLTAYEAGCIARDARVKSLYLTHFYPFQDPKRYLEEAREVFKDSFIAGDFLRLEV</sequence>
<dbReference type="PANTHER" id="PTHR46018">
    <property type="entry name" value="ZINC PHOSPHODIESTERASE ELAC PROTEIN 1"/>
    <property type="match status" value="1"/>
</dbReference>
<gene>
    <name evidence="3" type="ORF">SAMN02746089_00045</name>
</gene>
<feature type="domain" description="Metallo-beta-lactamase" evidence="2">
    <location>
        <begin position="18"/>
        <end position="186"/>
    </location>
</feature>
<evidence type="ECO:0000259" key="2">
    <source>
        <dbReference type="SMART" id="SM00849"/>
    </source>
</evidence>
<dbReference type="SUPFAM" id="SSF56281">
    <property type="entry name" value="Metallo-hydrolase/oxidoreductase"/>
    <property type="match status" value="1"/>
</dbReference>
<dbReference type="InterPro" id="IPR001279">
    <property type="entry name" value="Metallo-B-lactamas"/>
</dbReference>
<dbReference type="CDD" id="cd07716">
    <property type="entry name" value="RNaseZ_short-form-like_MBL-fold"/>
    <property type="match status" value="1"/>
</dbReference>
<dbReference type="GO" id="GO:0042781">
    <property type="term" value="F:3'-tRNA processing endoribonuclease activity"/>
    <property type="evidence" value="ECO:0007669"/>
    <property type="project" value="TreeGrafter"/>
</dbReference>
<dbReference type="Proteomes" id="UP000184088">
    <property type="component" value="Unassembled WGS sequence"/>
</dbReference>
<keyword evidence="1" id="KW-0540">Nuclease</keyword>
<dbReference type="OrthoDB" id="9800940at2"/>
<protein>
    <submittedName>
        <fullName evidence="3">Ribonuclease BN, tRNA processing enzyme</fullName>
    </submittedName>
</protein>
<dbReference type="STRING" id="1121256.SAMN02746089_00045"/>
<dbReference type="InterPro" id="IPR036866">
    <property type="entry name" value="RibonucZ/Hydroxyglut_hydro"/>
</dbReference>